<evidence type="ECO:0000313" key="1">
    <source>
        <dbReference type="EMBL" id="ASA23288.1"/>
    </source>
</evidence>
<keyword evidence="2" id="KW-1185">Reference proteome</keyword>
<organism evidence="1 2">
    <name type="scientific">Paenibacillus donghaensis</name>
    <dbReference type="NCBI Taxonomy" id="414771"/>
    <lineage>
        <taxon>Bacteria</taxon>
        <taxon>Bacillati</taxon>
        <taxon>Bacillota</taxon>
        <taxon>Bacilli</taxon>
        <taxon>Bacillales</taxon>
        <taxon>Paenibacillaceae</taxon>
        <taxon>Paenibacillus</taxon>
    </lineage>
</organism>
<name>A0A2Z2KU99_9BACL</name>
<gene>
    <name evidence="1" type="ORF">B9T62_22245</name>
</gene>
<reference evidence="1 2" key="1">
    <citation type="submission" date="2017-06" db="EMBL/GenBank/DDBJ databases">
        <title>Complete genome sequence of Paenibacillus donghaensis KCTC 13049T isolated from East Sea sediment, South Korea.</title>
        <authorList>
            <person name="Jung B.K."/>
            <person name="Hong S.-J."/>
            <person name="Shin J.-H."/>
        </authorList>
    </citation>
    <scope>NUCLEOTIDE SEQUENCE [LARGE SCALE GENOMIC DNA]</scope>
    <source>
        <strain evidence="1 2">KCTC 13049</strain>
    </source>
</reference>
<dbReference type="KEGG" id="pdh:B9T62_22245"/>
<dbReference type="InterPro" id="IPR049215">
    <property type="entry name" value="DUF6809"/>
</dbReference>
<protein>
    <submittedName>
        <fullName evidence="1">Uncharacterized protein</fullName>
    </submittedName>
</protein>
<proteinExistence type="predicted"/>
<sequence>MPFPPAYDSHRLETLYSTLSRSNPDYTELSAECNSCIQQIKQAVPDEMQHTLFLYEDAQISLQSILESSIYLQGFKDALHLFSELQGTSGN</sequence>
<dbReference type="EMBL" id="CP021780">
    <property type="protein sequence ID" value="ASA23288.1"/>
    <property type="molecule type" value="Genomic_DNA"/>
</dbReference>
<dbReference type="Proteomes" id="UP000249890">
    <property type="component" value="Chromosome"/>
</dbReference>
<dbReference type="RefSeq" id="WP_087917283.1">
    <property type="nucleotide sequence ID" value="NZ_CP021780.1"/>
</dbReference>
<accession>A0A2Z2KU99</accession>
<evidence type="ECO:0000313" key="2">
    <source>
        <dbReference type="Proteomes" id="UP000249890"/>
    </source>
</evidence>
<dbReference type="Pfam" id="PF20648">
    <property type="entry name" value="DUF6809"/>
    <property type="match status" value="1"/>
</dbReference>
<dbReference type="AlphaFoldDB" id="A0A2Z2KU99"/>